<reference evidence="2" key="1">
    <citation type="submission" date="2018-05" db="EMBL/GenBank/DDBJ databases">
        <authorList>
            <person name="Lanie J.A."/>
            <person name="Ng W.-L."/>
            <person name="Kazmierczak K.M."/>
            <person name="Andrzejewski T.M."/>
            <person name="Davidsen T.M."/>
            <person name="Wayne K.J."/>
            <person name="Tettelin H."/>
            <person name="Glass J.I."/>
            <person name="Rusch D."/>
            <person name="Podicherti R."/>
            <person name="Tsui H.-C.T."/>
            <person name="Winkler M.E."/>
        </authorList>
    </citation>
    <scope>NUCLEOTIDE SEQUENCE</scope>
</reference>
<name>A0A382THG2_9ZZZZ</name>
<evidence type="ECO:0000256" key="1">
    <source>
        <dbReference type="ARBA" id="ARBA00007529"/>
    </source>
</evidence>
<protein>
    <recommendedName>
        <fullName evidence="3">Proline racemase</fullName>
    </recommendedName>
</protein>
<proteinExistence type="inferred from homology"/>
<feature type="non-terminal residue" evidence="2">
    <location>
        <position position="56"/>
    </location>
</feature>
<comment type="similarity">
    <text evidence="1">Belongs to the proline racemase family.</text>
</comment>
<dbReference type="PANTHER" id="PTHR33442:SF1">
    <property type="entry name" value="TRANS-3-HYDROXY-L-PROLINE DEHYDRATASE"/>
    <property type="match status" value="1"/>
</dbReference>
<evidence type="ECO:0008006" key="3">
    <source>
        <dbReference type="Google" id="ProtNLM"/>
    </source>
</evidence>
<dbReference type="EMBL" id="UINC01136658">
    <property type="protein sequence ID" value="SVD21550.1"/>
    <property type="molecule type" value="Genomic_DNA"/>
</dbReference>
<sequence length="56" mass="6444">MKVSFECVDGHTAGMPVRMVISGAPDLQGADQSERRQHFIHEFDWIRRALMFEPRG</sequence>
<dbReference type="PANTHER" id="PTHR33442">
    <property type="entry name" value="TRANS-3-HYDROXY-L-PROLINE DEHYDRATASE"/>
    <property type="match status" value="1"/>
</dbReference>
<dbReference type="AlphaFoldDB" id="A0A382THG2"/>
<dbReference type="Pfam" id="PF05544">
    <property type="entry name" value="Pro_racemase"/>
    <property type="match status" value="1"/>
</dbReference>
<evidence type="ECO:0000313" key="2">
    <source>
        <dbReference type="EMBL" id="SVD21550.1"/>
    </source>
</evidence>
<organism evidence="2">
    <name type="scientific">marine metagenome</name>
    <dbReference type="NCBI Taxonomy" id="408172"/>
    <lineage>
        <taxon>unclassified sequences</taxon>
        <taxon>metagenomes</taxon>
        <taxon>ecological metagenomes</taxon>
    </lineage>
</organism>
<dbReference type="InterPro" id="IPR008794">
    <property type="entry name" value="Pro_racemase_fam"/>
</dbReference>
<dbReference type="SUPFAM" id="SSF54506">
    <property type="entry name" value="Diaminopimelate epimerase-like"/>
    <property type="match status" value="1"/>
</dbReference>
<gene>
    <name evidence="2" type="ORF">METZ01_LOCUS374404</name>
</gene>
<dbReference type="Gene3D" id="3.10.310.10">
    <property type="entry name" value="Diaminopimelate Epimerase, Chain A, domain 1"/>
    <property type="match status" value="1"/>
</dbReference>
<accession>A0A382THG2</accession>